<feature type="transmembrane region" description="Helical" evidence="15">
    <location>
        <begin position="703"/>
        <end position="722"/>
    </location>
</feature>
<comment type="pathway">
    <text evidence="2 15">Protein modification; protein glycosylation.</text>
</comment>
<feature type="region of interest" description="Disordered" evidence="16">
    <location>
        <begin position="1"/>
        <end position="21"/>
    </location>
</feature>
<keyword evidence="12" id="KW-0325">Glycoprotein</keyword>
<keyword evidence="6 15" id="KW-0808">Transferase</keyword>
<evidence type="ECO:0000256" key="2">
    <source>
        <dbReference type="ARBA" id="ARBA00004922"/>
    </source>
</evidence>
<dbReference type="UniPathway" id="UPA00378"/>
<comment type="catalytic activity">
    <reaction evidence="14 15">
        <text>a di-trans,poly-cis-dolichyl beta-D-mannosyl phosphate + L-seryl-[protein] = 3-O-(alpha-D-mannosyl)-L-seryl-[protein] + a di-trans,poly-cis-dolichyl phosphate + H(+)</text>
        <dbReference type="Rhea" id="RHEA:17377"/>
        <dbReference type="Rhea" id="RHEA-COMP:9863"/>
        <dbReference type="Rhea" id="RHEA-COMP:13546"/>
        <dbReference type="Rhea" id="RHEA-COMP:19498"/>
        <dbReference type="Rhea" id="RHEA-COMP:19501"/>
        <dbReference type="ChEBI" id="CHEBI:15378"/>
        <dbReference type="ChEBI" id="CHEBI:29999"/>
        <dbReference type="ChEBI" id="CHEBI:57683"/>
        <dbReference type="ChEBI" id="CHEBI:58211"/>
        <dbReference type="ChEBI" id="CHEBI:137321"/>
        <dbReference type="EC" id="2.4.1.109"/>
    </reaction>
</comment>
<feature type="transmembrane region" description="Helical" evidence="15">
    <location>
        <begin position="227"/>
        <end position="256"/>
    </location>
</feature>
<feature type="domain" description="MIR" evidence="17">
    <location>
        <begin position="329"/>
        <end position="383"/>
    </location>
</feature>
<evidence type="ECO:0000259" key="17">
    <source>
        <dbReference type="PROSITE" id="PS50919"/>
    </source>
</evidence>
<evidence type="ECO:0000256" key="7">
    <source>
        <dbReference type="ARBA" id="ARBA00022692"/>
    </source>
</evidence>
<dbReference type="PANTHER" id="PTHR10050">
    <property type="entry name" value="DOLICHYL-PHOSPHATE-MANNOSE--PROTEIN MANNOSYLTRANSFERASE"/>
    <property type="match status" value="1"/>
</dbReference>
<feature type="transmembrane region" description="Helical" evidence="15">
    <location>
        <begin position="183"/>
        <end position="206"/>
    </location>
</feature>
<dbReference type="InterPro" id="IPR032421">
    <property type="entry name" value="PMT_4TMC"/>
</dbReference>
<keyword evidence="9 15" id="KW-0256">Endoplasmic reticulum</keyword>
<dbReference type="SUPFAM" id="SSF82109">
    <property type="entry name" value="MIR domain"/>
    <property type="match status" value="1"/>
</dbReference>
<evidence type="ECO:0000256" key="6">
    <source>
        <dbReference type="ARBA" id="ARBA00022679"/>
    </source>
</evidence>
<keyword evidence="8" id="KW-0677">Repeat</keyword>
<evidence type="ECO:0000256" key="9">
    <source>
        <dbReference type="ARBA" id="ARBA00022824"/>
    </source>
</evidence>
<evidence type="ECO:0000256" key="8">
    <source>
        <dbReference type="ARBA" id="ARBA00022737"/>
    </source>
</evidence>
<comment type="similarity">
    <text evidence="3 15">Belongs to the glycosyltransferase 39 family.</text>
</comment>
<feature type="transmembrane region" description="Helical" evidence="15">
    <location>
        <begin position="276"/>
        <end position="295"/>
    </location>
</feature>
<dbReference type="GO" id="GO:0005789">
    <property type="term" value="C:endoplasmic reticulum membrane"/>
    <property type="evidence" value="ECO:0007669"/>
    <property type="project" value="UniProtKB-SubCell"/>
</dbReference>
<reference evidence="18 19" key="1">
    <citation type="journal article" date="2011" name="Proc. Natl. Acad. Sci. U.S.A.">
        <title>Evolutionary erosion of yeast sex chromosomes by mating-type switching accidents.</title>
        <authorList>
            <person name="Gordon J.L."/>
            <person name="Armisen D."/>
            <person name="Proux-Wera E."/>
            <person name="Oheigeartaigh S.S."/>
            <person name="Byrne K.P."/>
            <person name="Wolfe K.H."/>
        </authorList>
    </citation>
    <scope>NUCLEOTIDE SEQUENCE [LARGE SCALE GENOMIC DNA]</scope>
    <source>
        <strain evidence="19">ATCC MYA-139 / BCRC 22969 / CBS 8797 / CCRC 22969 / KCTC 17520 / NBRC 10181 / NCYC 3082</strain>
    </source>
</reference>
<dbReference type="STRING" id="1071383.J7S0S7"/>
<feature type="transmembrane region" description="Helical" evidence="15">
    <location>
        <begin position="611"/>
        <end position="632"/>
    </location>
</feature>
<proteinExistence type="inferred from homology"/>
<keyword evidence="11 15" id="KW-0472">Membrane</keyword>
<feature type="domain" description="MIR" evidence="17">
    <location>
        <begin position="472"/>
        <end position="530"/>
    </location>
</feature>
<keyword evidence="10 15" id="KW-1133">Transmembrane helix</keyword>
<dbReference type="GO" id="GO:0004169">
    <property type="term" value="F:dolichyl-phosphate-mannose-protein mannosyltransferase activity"/>
    <property type="evidence" value="ECO:0007669"/>
    <property type="project" value="UniProtKB-UniRule"/>
</dbReference>
<feature type="compositionally biased region" description="Basic and acidic residues" evidence="16">
    <location>
        <begin position="7"/>
        <end position="20"/>
    </location>
</feature>
<keyword evidence="7 15" id="KW-0812">Transmembrane</keyword>
<evidence type="ECO:0000256" key="16">
    <source>
        <dbReference type="SAM" id="MobiDB-lite"/>
    </source>
</evidence>
<feature type="transmembrane region" description="Helical" evidence="15">
    <location>
        <begin position="144"/>
        <end position="163"/>
    </location>
</feature>
<evidence type="ECO:0000256" key="11">
    <source>
        <dbReference type="ARBA" id="ARBA00023136"/>
    </source>
</evidence>
<protein>
    <recommendedName>
        <fullName evidence="4 15">Dolichyl-phosphate-mannose--protein mannosyltransferase</fullName>
        <ecNumber evidence="4 15">2.4.1.109</ecNumber>
    </recommendedName>
</protein>
<evidence type="ECO:0000256" key="12">
    <source>
        <dbReference type="ARBA" id="ARBA00023180"/>
    </source>
</evidence>
<evidence type="ECO:0000256" key="1">
    <source>
        <dbReference type="ARBA" id="ARBA00004477"/>
    </source>
</evidence>
<dbReference type="InterPro" id="IPR016093">
    <property type="entry name" value="MIR_motif"/>
</dbReference>
<sequence length="749" mass="86702">MSSFQLNEDRDNLRKRKTDEPLPIDPNDGIIVDRDVKKTLPATGYGTWKHILLDVVGPLALTFLSFYLRFYRIGKNNNVVWDEAHFGKFGSYYLKHEFYHDVHPPLGKMLIALSEWLTGFDGDFAFESGATYKNGMNYVFMRKFNATFGALCVPVTFFTSKWLGFAYPTMYLVTTMVTLEHSFIVLSKFILLDSMLLFFTATTFACMAKLHNLRNTQFTRTWSLWMLLTGLSIGCVCSVKWVGILVTAVVGLYTIIDLFRLFHDKSVTRLQYTKHWIIRILDLILIPFLVYLFCFKIHFALLYKSGTGDASTNSLFQVNLEGTQIQNSPRDVMFGSVVTIRSHGLSPNLLHSHIQSYPDGSRQGQVTGYGHSDSNNNWQFQFARTSGIHLDENGKTPNGELIPVVDGLTVRLVHNNTRSNLHSHEIPSHVSRGNFEVSRYGSETKGDEKDDWVIEIVDQLRSSNYDFPEEDPSMLHPISTFFRLRHKELGCYLSSTGMAYPQWGFSQAEIVCKYSWSKRDKSTWWNVEDHWNDQLEADEDYSPPASKFWTDFILINFAMASSNNALIPDPDKYDNLASEAWEWPILYTGLRLCGWDLSNTRYYLLGSPFNTWASTLTIILLPLLLFSIFYQWRRQTIQITEPHWWTLIMQCGFPLVGWLSHYLPFVVMGRVTYVHHYVPALYFAIMVFGFAMNYWVYPKHPLISIPVYLAMFSGCIYIYYYFSPLCQGMDGAPMKYLYLEWFRSWDIVV</sequence>
<dbReference type="Gene3D" id="2.80.10.50">
    <property type="match status" value="1"/>
</dbReference>
<dbReference type="RefSeq" id="XP_022465383.1">
    <property type="nucleotide sequence ID" value="XM_022608937.1"/>
</dbReference>
<evidence type="ECO:0000256" key="3">
    <source>
        <dbReference type="ARBA" id="ARBA00007222"/>
    </source>
</evidence>
<feature type="transmembrane region" description="Helical" evidence="15">
    <location>
        <begin position="644"/>
        <end position="665"/>
    </location>
</feature>
<evidence type="ECO:0000313" key="18">
    <source>
        <dbReference type="EMBL" id="CCK71137.1"/>
    </source>
</evidence>
<dbReference type="Pfam" id="PF16192">
    <property type="entry name" value="PMT_4TMC"/>
    <property type="match status" value="1"/>
</dbReference>
<dbReference type="GeneID" id="34526861"/>
<dbReference type="InterPro" id="IPR036300">
    <property type="entry name" value="MIR_dom_sf"/>
</dbReference>
<comment type="function">
    <text evidence="15">Transfers mannose from Dol-P-mannose to Ser or Thr residues on proteins.</text>
</comment>
<dbReference type="CDD" id="cd23284">
    <property type="entry name" value="beta-trefoil_MIR_PMT2-like"/>
    <property type="match status" value="1"/>
</dbReference>
<feature type="transmembrane region" description="Helical" evidence="15">
    <location>
        <begin position="50"/>
        <end position="68"/>
    </location>
</feature>
<keyword evidence="19" id="KW-1185">Reference proteome</keyword>
<dbReference type="OMA" id="GSPFNTW"/>
<evidence type="ECO:0000256" key="14">
    <source>
        <dbReference type="ARBA" id="ARBA00045102"/>
    </source>
</evidence>
<organism evidence="18 19">
    <name type="scientific">Huiozyma naganishii (strain ATCC MYA-139 / BCRC 22969 / CBS 8797 / KCTC 17520 / NBRC 10181 / NCYC 3082 / Yp74L-3)</name>
    <name type="common">Yeast</name>
    <name type="synonym">Kazachstania naganishii</name>
    <dbReference type="NCBI Taxonomy" id="1071383"/>
    <lineage>
        <taxon>Eukaryota</taxon>
        <taxon>Fungi</taxon>
        <taxon>Dikarya</taxon>
        <taxon>Ascomycota</taxon>
        <taxon>Saccharomycotina</taxon>
        <taxon>Saccharomycetes</taxon>
        <taxon>Saccharomycetales</taxon>
        <taxon>Saccharomycetaceae</taxon>
        <taxon>Huiozyma</taxon>
    </lineage>
</organism>
<dbReference type="PROSITE" id="PS50919">
    <property type="entry name" value="MIR"/>
    <property type="match status" value="3"/>
</dbReference>
<dbReference type="PANTHER" id="PTHR10050:SF52">
    <property type="entry name" value="DOLICHYL-PHOSPHATE-MANNOSE--PROTEIN MANNOSYLTRANSFERASE 6"/>
    <property type="match status" value="1"/>
</dbReference>
<evidence type="ECO:0000256" key="13">
    <source>
        <dbReference type="ARBA" id="ARBA00045085"/>
    </source>
</evidence>
<dbReference type="Pfam" id="PF02815">
    <property type="entry name" value="MIR"/>
    <property type="match status" value="1"/>
</dbReference>
<accession>J7S0S7</accession>
<dbReference type="SMART" id="SM00472">
    <property type="entry name" value="MIR"/>
    <property type="match status" value="3"/>
</dbReference>
<dbReference type="HOGENOM" id="CLU_008438_5_0_1"/>
<reference evidence="19" key="2">
    <citation type="submission" date="2012-08" db="EMBL/GenBank/DDBJ databases">
        <title>Genome sequence of Kazachstania naganishii.</title>
        <authorList>
            <person name="Gordon J.L."/>
            <person name="Armisen D."/>
            <person name="Proux-Wera E."/>
            <person name="OhEigeartaigh S.S."/>
            <person name="Byrne K.P."/>
            <person name="Wolfe K.H."/>
        </authorList>
    </citation>
    <scope>NUCLEOTIDE SEQUENCE [LARGE SCALE GENOMIC DNA]</scope>
    <source>
        <strain evidence="19">ATCC MYA-139 / BCRC 22969 / CBS 8797 / CCRC 22969 / KCTC 17520 / NBRC 10181 / NCYC 3082</strain>
    </source>
</reference>
<keyword evidence="5 15" id="KW-0328">Glycosyltransferase</keyword>
<gene>
    <name evidence="18" type="primary">KNAG0G00810</name>
    <name evidence="18" type="ordered locus">KNAG_0G00810</name>
</gene>
<name>J7S0S7_HUIN7</name>
<evidence type="ECO:0000256" key="10">
    <source>
        <dbReference type="ARBA" id="ARBA00022989"/>
    </source>
</evidence>
<feature type="transmembrane region" description="Helical" evidence="15">
    <location>
        <begin position="677"/>
        <end position="697"/>
    </location>
</feature>
<dbReference type="Pfam" id="PF02366">
    <property type="entry name" value="PMT"/>
    <property type="match status" value="1"/>
</dbReference>
<dbReference type="EC" id="2.4.1.109" evidence="4 15"/>
<dbReference type="Proteomes" id="UP000006310">
    <property type="component" value="Chromosome 7"/>
</dbReference>
<evidence type="ECO:0000313" key="19">
    <source>
        <dbReference type="Proteomes" id="UP000006310"/>
    </source>
</evidence>
<dbReference type="InterPro" id="IPR003342">
    <property type="entry name" value="ArnT-like_N"/>
</dbReference>
<dbReference type="OrthoDB" id="292747at2759"/>
<feature type="domain" description="MIR" evidence="17">
    <location>
        <begin position="399"/>
        <end position="457"/>
    </location>
</feature>
<dbReference type="AlphaFoldDB" id="J7S0S7"/>
<evidence type="ECO:0000256" key="4">
    <source>
        <dbReference type="ARBA" id="ARBA00012839"/>
    </source>
</evidence>
<evidence type="ECO:0000256" key="15">
    <source>
        <dbReference type="RuleBase" id="RU367007"/>
    </source>
</evidence>
<evidence type="ECO:0000256" key="5">
    <source>
        <dbReference type="ARBA" id="ARBA00022676"/>
    </source>
</evidence>
<dbReference type="EMBL" id="HE978320">
    <property type="protein sequence ID" value="CCK71137.1"/>
    <property type="molecule type" value="Genomic_DNA"/>
</dbReference>
<comment type="catalytic activity">
    <reaction evidence="13 15">
        <text>a di-trans,poly-cis-dolichyl beta-D-mannosyl phosphate + L-threonyl-[protein] = 3-O-(alpha-D-mannosyl)-L-threonyl-[protein] + a di-trans,poly-cis-dolichyl phosphate + H(+)</text>
        <dbReference type="Rhea" id="RHEA:53396"/>
        <dbReference type="Rhea" id="RHEA-COMP:11060"/>
        <dbReference type="Rhea" id="RHEA-COMP:13547"/>
        <dbReference type="Rhea" id="RHEA-COMP:19498"/>
        <dbReference type="Rhea" id="RHEA-COMP:19501"/>
        <dbReference type="ChEBI" id="CHEBI:15378"/>
        <dbReference type="ChEBI" id="CHEBI:30013"/>
        <dbReference type="ChEBI" id="CHEBI:57683"/>
        <dbReference type="ChEBI" id="CHEBI:58211"/>
        <dbReference type="ChEBI" id="CHEBI:137323"/>
        <dbReference type="EC" id="2.4.1.109"/>
    </reaction>
</comment>
<dbReference type="eggNOG" id="KOG3359">
    <property type="taxonomic scope" value="Eukaryota"/>
</dbReference>
<dbReference type="InterPro" id="IPR027005">
    <property type="entry name" value="PMT-like"/>
</dbReference>
<dbReference type="KEGG" id="kng:KNAG_0G00810"/>
<comment type="subcellular location">
    <subcellularLocation>
        <location evidence="1 15">Endoplasmic reticulum membrane</location>
        <topology evidence="1 15">Multi-pass membrane protein</topology>
    </subcellularLocation>
</comment>